<comment type="caution">
    <text evidence="1">The sequence shown here is derived from an EMBL/GenBank/DDBJ whole genome shotgun (WGS) entry which is preliminary data.</text>
</comment>
<gene>
    <name evidence="1" type="ORF">E3U43_011317</name>
</gene>
<keyword evidence="2" id="KW-1185">Reference proteome</keyword>
<protein>
    <submittedName>
        <fullName evidence="1">Uncharacterized protein</fullName>
    </submittedName>
</protein>
<proteinExistence type="predicted"/>
<name>A0ACD3QK54_LARCR</name>
<dbReference type="Proteomes" id="UP000793456">
    <property type="component" value="Chromosome XVIII"/>
</dbReference>
<sequence length="205" mass="23484">MCAAVYVLSTVTGYVLTSALLLKCPTLLHRRKRETFLGRHISHRGGAGENLENTMAAFKHAVDLGTDMLELDCHLTKDEQVSELVVKYDREHLTVWGNSSNQVVKKCYQEEQFLEIPMPSIINKLKDPSRLTRSQRIITWLADTLLMRKALFEHLTARGIQVYIWVLNDEEDFKRAFDLGATGVMTDFPTRLKDFMDRNGISKPQ</sequence>
<dbReference type="EMBL" id="CM011691">
    <property type="protein sequence ID" value="TMS07224.1"/>
    <property type="molecule type" value="Genomic_DNA"/>
</dbReference>
<accession>A0ACD3QK54</accession>
<evidence type="ECO:0000313" key="2">
    <source>
        <dbReference type="Proteomes" id="UP000793456"/>
    </source>
</evidence>
<evidence type="ECO:0000313" key="1">
    <source>
        <dbReference type="EMBL" id="TMS07224.1"/>
    </source>
</evidence>
<organism evidence="1 2">
    <name type="scientific">Larimichthys crocea</name>
    <name type="common">Large yellow croaker</name>
    <name type="synonym">Pseudosciaena crocea</name>
    <dbReference type="NCBI Taxonomy" id="215358"/>
    <lineage>
        <taxon>Eukaryota</taxon>
        <taxon>Metazoa</taxon>
        <taxon>Chordata</taxon>
        <taxon>Craniata</taxon>
        <taxon>Vertebrata</taxon>
        <taxon>Euteleostomi</taxon>
        <taxon>Actinopterygii</taxon>
        <taxon>Neopterygii</taxon>
        <taxon>Teleostei</taxon>
        <taxon>Neoteleostei</taxon>
        <taxon>Acanthomorphata</taxon>
        <taxon>Eupercaria</taxon>
        <taxon>Sciaenidae</taxon>
        <taxon>Larimichthys</taxon>
    </lineage>
</organism>
<reference evidence="1" key="1">
    <citation type="submission" date="2018-11" db="EMBL/GenBank/DDBJ databases">
        <title>The sequence and de novo assembly of Larimichthys crocea genome using PacBio and Hi-C technologies.</title>
        <authorList>
            <person name="Xu P."/>
            <person name="Chen B."/>
            <person name="Zhou Z."/>
            <person name="Ke Q."/>
            <person name="Wu Y."/>
            <person name="Bai H."/>
            <person name="Pu F."/>
        </authorList>
    </citation>
    <scope>NUCLEOTIDE SEQUENCE</scope>
    <source>
        <tissue evidence="1">Muscle</tissue>
    </source>
</reference>